<evidence type="ECO:0000256" key="1">
    <source>
        <dbReference type="SAM" id="MobiDB-lite"/>
    </source>
</evidence>
<feature type="compositionally biased region" description="Low complexity" evidence="1">
    <location>
        <begin position="45"/>
        <end position="66"/>
    </location>
</feature>
<organism evidence="3 4">
    <name type="scientific">Maioricimonas rarisocia</name>
    <dbReference type="NCBI Taxonomy" id="2528026"/>
    <lineage>
        <taxon>Bacteria</taxon>
        <taxon>Pseudomonadati</taxon>
        <taxon>Planctomycetota</taxon>
        <taxon>Planctomycetia</taxon>
        <taxon>Planctomycetales</taxon>
        <taxon>Planctomycetaceae</taxon>
        <taxon>Maioricimonas</taxon>
    </lineage>
</organism>
<keyword evidence="2" id="KW-0732">Signal</keyword>
<feature type="signal peptide" evidence="2">
    <location>
        <begin position="1"/>
        <end position="21"/>
    </location>
</feature>
<dbReference type="AlphaFoldDB" id="A0A517ZFG2"/>
<reference evidence="3 4" key="1">
    <citation type="submission" date="2019-02" db="EMBL/GenBank/DDBJ databases">
        <title>Deep-cultivation of Planctomycetes and their phenomic and genomic characterization uncovers novel biology.</title>
        <authorList>
            <person name="Wiegand S."/>
            <person name="Jogler M."/>
            <person name="Boedeker C."/>
            <person name="Pinto D."/>
            <person name="Vollmers J."/>
            <person name="Rivas-Marin E."/>
            <person name="Kohn T."/>
            <person name="Peeters S.H."/>
            <person name="Heuer A."/>
            <person name="Rast P."/>
            <person name="Oberbeckmann S."/>
            <person name="Bunk B."/>
            <person name="Jeske O."/>
            <person name="Meyerdierks A."/>
            <person name="Storesund J.E."/>
            <person name="Kallscheuer N."/>
            <person name="Luecker S."/>
            <person name="Lage O.M."/>
            <person name="Pohl T."/>
            <person name="Merkel B.J."/>
            <person name="Hornburger P."/>
            <person name="Mueller R.-W."/>
            <person name="Bruemmer F."/>
            <person name="Labrenz M."/>
            <person name="Spormann A.M."/>
            <person name="Op den Camp H."/>
            <person name="Overmann J."/>
            <person name="Amann R."/>
            <person name="Jetten M.S.M."/>
            <person name="Mascher T."/>
            <person name="Medema M.H."/>
            <person name="Devos D.P."/>
            <person name="Kaster A.-K."/>
            <person name="Ovreas L."/>
            <person name="Rohde M."/>
            <person name="Galperin M.Y."/>
            <person name="Jogler C."/>
        </authorList>
    </citation>
    <scope>NUCLEOTIDE SEQUENCE [LARGE SCALE GENOMIC DNA]</scope>
    <source>
        <strain evidence="3 4">Mal4</strain>
    </source>
</reference>
<sequence precursor="true">MRRLTSLFASCLLGVTLAGCGAEEPETPPPAPPGNDAPETEMNRPEAALEAGGADAALPPEQQTSE</sequence>
<evidence type="ECO:0000313" key="4">
    <source>
        <dbReference type="Proteomes" id="UP000320496"/>
    </source>
</evidence>
<keyword evidence="4" id="KW-1185">Reference proteome</keyword>
<proteinExistence type="predicted"/>
<name>A0A517ZFG2_9PLAN</name>
<evidence type="ECO:0000313" key="3">
    <source>
        <dbReference type="EMBL" id="QDU41194.1"/>
    </source>
</evidence>
<dbReference type="Proteomes" id="UP000320496">
    <property type="component" value="Chromosome"/>
</dbReference>
<dbReference type="RefSeq" id="WP_145372395.1">
    <property type="nucleotide sequence ID" value="NZ_CP036275.1"/>
</dbReference>
<dbReference type="PROSITE" id="PS51257">
    <property type="entry name" value="PROKAR_LIPOPROTEIN"/>
    <property type="match status" value="1"/>
</dbReference>
<evidence type="ECO:0000256" key="2">
    <source>
        <dbReference type="SAM" id="SignalP"/>
    </source>
</evidence>
<gene>
    <name evidence="3" type="ORF">Mal4_55590</name>
</gene>
<feature type="region of interest" description="Disordered" evidence="1">
    <location>
        <begin position="20"/>
        <end position="66"/>
    </location>
</feature>
<dbReference type="EMBL" id="CP036275">
    <property type="protein sequence ID" value="QDU41194.1"/>
    <property type="molecule type" value="Genomic_DNA"/>
</dbReference>
<dbReference type="KEGG" id="mri:Mal4_55590"/>
<accession>A0A517ZFG2</accession>
<protein>
    <submittedName>
        <fullName evidence="3">Uncharacterized protein</fullName>
    </submittedName>
</protein>
<feature type="chain" id="PRO_5021739108" evidence="2">
    <location>
        <begin position="22"/>
        <end position="66"/>
    </location>
</feature>